<proteinExistence type="predicted"/>
<organism evidence="2">
    <name type="scientific">uncultured Aureispira sp</name>
    <dbReference type="NCBI Taxonomy" id="1331704"/>
    <lineage>
        <taxon>Bacteria</taxon>
        <taxon>Pseudomonadati</taxon>
        <taxon>Bacteroidota</taxon>
        <taxon>Saprospiria</taxon>
        <taxon>Saprospirales</taxon>
        <taxon>Saprospiraceae</taxon>
        <taxon>Aureispira</taxon>
        <taxon>environmental samples</taxon>
    </lineage>
</organism>
<keyword evidence="1" id="KW-0472">Membrane</keyword>
<feature type="transmembrane region" description="Helical" evidence="1">
    <location>
        <begin position="6"/>
        <end position="21"/>
    </location>
</feature>
<reference evidence="2" key="1">
    <citation type="submission" date="2020-01" db="EMBL/GenBank/DDBJ databases">
        <authorList>
            <person name="Meier V. D."/>
            <person name="Meier V D."/>
        </authorList>
    </citation>
    <scope>NUCLEOTIDE SEQUENCE</scope>
    <source>
        <strain evidence="2">HLG_WM_MAG_10</strain>
    </source>
</reference>
<evidence type="ECO:0000256" key="1">
    <source>
        <dbReference type="SAM" id="Phobius"/>
    </source>
</evidence>
<evidence type="ECO:0000313" key="2">
    <source>
        <dbReference type="EMBL" id="CAA6823600.1"/>
    </source>
</evidence>
<gene>
    <name evidence="2" type="ORF">HELGO_WM47303</name>
</gene>
<dbReference type="EMBL" id="CACVAQ010000330">
    <property type="protein sequence ID" value="CAA6823600.1"/>
    <property type="molecule type" value="Genomic_DNA"/>
</dbReference>
<sequence>MLWNYTILILCILLVFRWWQMKRSIRKGSYDYSYYEEGPYGERRKKMTWLDKLKRLLGLK</sequence>
<accession>A0A6S6U2Y6</accession>
<dbReference type="AlphaFoldDB" id="A0A6S6U2Y6"/>
<keyword evidence="1" id="KW-0812">Transmembrane</keyword>
<protein>
    <submittedName>
        <fullName evidence="2">Uncharacterized protein</fullName>
    </submittedName>
</protein>
<name>A0A6S6U2Y6_9BACT</name>
<keyword evidence="1" id="KW-1133">Transmembrane helix</keyword>